<evidence type="ECO:0000256" key="2">
    <source>
        <dbReference type="SAM" id="SignalP"/>
    </source>
</evidence>
<dbReference type="NCBIfam" id="TIGR00787">
    <property type="entry name" value="dctP"/>
    <property type="match status" value="1"/>
</dbReference>
<dbReference type="Gene3D" id="3.40.190.170">
    <property type="entry name" value="Bacterial extracellular solute-binding protein, family 7"/>
    <property type="match status" value="1"/>
</dbReference>
<dbReference type="InterPro" id="IPR004682">
    <property type="entry name" value="TRAP_DctP"/>
</dbReference>
<dbReference type="InterPro" id="IPR038404">
    <property type="entry name" value="TRAP_DctP_sf"/>
</dbReference>
<dbReference type="Proteomes" id="UP000184517">
    <property type="component" value="Unassembled WGS sequence"/>
</dbReference>
<dbReference type="PANTHER" id="PTHR33376">
    <property type="match status" value="1"/>
</dbReference>
<keyword evidence="3" id="KW-0675">Receptor</keyword>
<accession>A0A1M4VI67</accession>
<dbReference type="Pfam" id="PF03480">
    <property type="entry name" value="DctP"/>
    <property type="match status" value="1"/>
</dbReference>
<dbReference type="RefSeq" id="WP_072838298.1">
    <property type="nucleotide sequence ID" value="NZ_FQVF01000003.1"/>
</dbReference>
<gene>
    <name evidence="3" type="ORF">SAMN02745753_00661</name>
</gene>
<reference evidence="4" key="1">
    <citation type="submission" date="2016-11" db="EMBL/GenBank/DDBJ databases">
        <authorList>
            <person name="Varghese N."/>
            <person name="Submissions S."/>
        </authorList>
    </citation>
    <scope>NUCLEOTIDE SEQUENCE [LARGE SCALE GENOMIC DNA]</scope>
    <source>
        <strain evidence="4">DSM 16579</strain>
    </source>
</reference>
<feature type="chain" id="PRO_5012974044" evidence="2">
    <location>
        <begin position="27"/>
        <end position="326"/>
    </location>
</feature>
<dbReference type="PANTHER" id="PTHR33376:SF2">
    <property type="entry name" value="DICARBOXYLATE-BINDING PERIPLASMIC PROTEIN"/>
    <property type="match status" value="1"/>
</dbReference>
<protein>
    <submittedName>
        <fullName evidence="3">Tripartite ATP-independent transporter solute receptor, DctP family</fullName>
    </submittedName>
</protein>
<keyword evidence="4" id="KW-1185">Reference proteome</keyword>
<sequence>MNIIKTKIIQCAALTTLALSPLALEAKTINLAFTQTMDSQYGAAGNAFKSELEKLSDHKIEVDLKPAGALGGEREVVESLQLGIIEMTISSTGPLGNFDKDVYLFDFPYVFESYDHAHRVLDSHIGKDILNGMSEHQIKGLAWGENGFRQLTYNGDPILKPEDLKGKKIRTMENWVHLATFNALGASPIPMSWTEVFTALQQGTIDGQENPINLAVTSKLYEVQKQASMTQHLYSPAVIAMSQGYWDGLNSNEQKWVQQAADVAAKVMRQSREKLENEASDQLTQKGMTIHKVDIAPFVKATEGVRNKIAKEMEFTEKLAEIKSMK</sequence>
<evidence type="ECO:0000313" key="3">
    <source>
        <dbReference type="EMBL" id="SHE68547.1"/>
    </source>
</evidence>
<dbReference type="STRING" id="1122206.SAMN02745753_00661"/>
<dbReference type="NCBIfam" id="NF037995">
    <property type="entry name" value="TRAP_S1"/>
    <property type="match status" value="1"/>
</dbReference>
<dbReference type="GO" id="GO:0055085">
    <property type="term" value="P:transmembrane transport"/>
    <property type="evidence" value="ECO:0007669"/>
    <property type="project" value="InterPro"/>
</dbReference>
<organism evidence="3 4">
    <name type="scientific">Marinomonas polaris DSM 16579</name>
    <dbReference type="NCBI Taxonomy" id="1122206"/>
    <lineage>
        <taxon>Bacteria</taxon>
        <taxon>Pseudomonadati</taxon>
        <taxon>Pseudomonadota</taxon>
        <taxon>Gammaproteobacteria</taxon>
        <taxon>Oceanospirillales</taxon>
        <taxon>Oceanospirillaceae</taxon>
        <taxon>Marinomonas</taxon>
    </lineage>
</organism>
<dbReference type="EMBL" id="FQVF01000003">
    <property type="protein sequence ID" value="SHE68547.1"/>
    <property type="molecule type" value="Genomic_DNA"/>
</dbReference>
<feature type="signal peptide" evidence="2">
    <location>
        <begin position="1"/>
        <end position="26"/>
    </location>
</feature>
<dbReference type="OrthoDB" id="8690069at2"/>
<name>A0A1M4VI67_9GAMM</name>
<dbReference type="GO" id="GO:0030246">
    <property type="term" value="F:carbohydrate binding"/>
    <property type="evidence" value="ECO:0007669"/>
    <property type="project" value="TreeGrafter"/>
</dbReference>
<proteinExistence type="predicted"/>
<keyword evidence="1 2" id="KW-0732">Signal</keyword>
<dbReference type="SUPFAM" id="SSF53850">
    <property type="entry name" value="Periplasmic binding protein-like II"/>
    <property type="match status" value="1"/>
</dbReference>
<evidence type="ECO:0000313" key="4">
    <source>
        <dbReference type="Proteomes" id="UP000184517"/>
    </source>
</evidence>
<dbReference type="GO" id="GO:0030288">
    <property type="term" value="C:outer membrane-bounded periplasmic space"/>
    <property type="evidence" value="ECO:0007669"/>
    <property type="project" value="InterPro"/>
</dbReference>
<dbReference type="AlphaFoldDB" id="A0A1M4VI67"/>
<dbReference type="PIRSF" id="PIRSF006470">
    <property type="entry name" value="DctB"/>
    <property type="match status" value="1"/>
</dbReference>
<dbReference type="InterPro" id="IPR018389">
    <property type="entry name" value="DctP_fam"/>
</dbReference>
<evidence type="ECO:0000256" key="1">
    <source>
        <dbReference type="ARBA" id="ARBA00022729"/>
    </source>
</evidence>